<dbReference type="EMBL" id="JACRTD010000004">
    <property type="protein sequence ID" value="MBC8585374.1"/>
    <property type="molecule type" value="Genomic_DNA"/>
</dbReference>
<evidence type="ECO:0000313" key="1">
    <source>
        <dbReference type="EMBL" id="MBC8585374.1"/>
    </source>
</evidence>
<reference evidence="1" key="1">
    <citation type="submission" date="2020-08" db="EMBL/GenBank/DDBJ databases">
        <title>Genome public.</title>
        <authorList>
            <person name="Liu C."/>
            <person name="Sun Q."/>
        </authorList>
    </citation>
    <scope>NUCLEOTIDE SEQUENCE</scope>
    <source>
        <strain evidence="1">NSJ-64</strain>
    </source>
</reference>
<dbReference type="Pfam" id="PF12715">
    <property type="entry name" value="Abhydrolase_7"/>
    <property type="match status" value="1"/>
</dbReference>
<dbReference type="Gene3D" id="3.40.50.1820">
    <property type="entry name" value="alpha/beta hydrolase"/>
    <property type="match status" value="1"/>
</dbReference>
<dbReference type="InterPro" id="IPR025890">
    <property type="entry name" value="Abhydrolase_bac"/>
</dbReference>
<evidence type="ECO:0008006" key="3">
    <source>
        <dbReference type="Google" id="ProtNLM"/>
    </source>
</evidence>
<organism evidence="1 2">
    <name type="scientific">Youxingia wuxianensis</name>
    <dbReference type="NCBI Taxonomy" id="2763678"/>
    <lineage>
        <taxon>Bacteria</taxon>
        <taxon>Bacillati</taxon>
        <taxon>Bacillota</taxon>
        <taxon>Clostridia</taxon>
        <taxon>Eubacteriales</taxon>
        <taxon>Oscillospiraceae</taxon>
        <taxon>Youxingia</taxon>
    </lineage>
</organism>
<dbReference type="AlphaFoldDB" id="A0A926IGZ4"/>
<comment type="caution">
    <text evidence="1">The sequence shown here is derived from an EMBL/GenBank/DDBJ whole genome shotgun (WGS) entry which is preliminary data.</text>
</comment>
<dbReference type="SUPFAM" id="SSF53474">
    <property type="entry name" value="alpha/beta-Hydrolases"/>
    <property type="match status" value="1"/>
</dbReference>
<dbReference type="RefSeq" id="WP_262395155.1">
    <property type="nucleotide sequence ID" value="NZ_JACRTD010000004.1"/>
</dbReference>
<sequence length="335" mass="37841">MRNHYPHKHNHQLLCETVPSLRYQEGEDFFKWQETARTKLAQLLGLPFERCDPEFQLDYVQDKGPYTDTRFSFQSEKGYYVPCHLLQPKTLDPKKPVFICLQGHTTGMHVSLGIEKNPVDKEDIVDVDAAYALEALNRGYCVILLEQRNFGECGGNEQGPDCYLSTMTALLLGRTTIGERVWDAQRMIDVLEANFPDLNLEKLACLGLSGGGTATTYISCLEPRIKYIVVAGALCTFKHSIAAMYHCSCNYVPKIAEYFDMGDLGGLFAPRKFLDVAGDVDPIFPVEGVMEAYHQIEKQYQAANAPDACKMLVGHGPHRFFNKEAWDIIDSFFKD</sequence>
<dbReference type="PANTHER" id="PTHR22946">
    <property type="entry name" value="DIENELACTONE HYDROLASE DOMAIN-CONTAINING PROTEIN-RELATED"/>
    <property type="match status" value="1"/>
</dbReference>
<gene>
    <name evidence="1" type="ORF">H8705_07240</name>
</gene>
<dbReference type="Proteomes" id="UP000623678">
    <property type="component" value="Unassembled WGS sequence"/>
</dbReference>
<evidence type="ECO:0000313" key="2">
    <source>
        <dbReference type="Proteomes" id="UP000623678"/>
    </source>
</evidence>
<proteinExistence type="predicted"/>
<accession>A0A926IGZ4</accession>
<keyword evidence="2" id="KW-1185">Reference proteome</keyword>
<name>A0A926IGZ4_9FIRM</name>
<protein>
    <recommendedName>
        <fullName evidence="3">Abhydrolase family protein</fullName>
    </recommendedName>
</protein>
<dbReference type="InterPro" id="IPR050261">
    <property type="entry name" value="FrsA_esterase"/>
</dbReference>
<dbReference type="InterPro" id="IPR029058">
    <property type="entry name" value="AB_hydrolase_fold"/>
</dbReference>